<dbReference type="PROSITE" id="PS51186">
    <property type="entry name" value="GNAT"/>
    <property type="match status" value="1"/>
</dbReference>
<dbReference type="PANTHER" id="PTHR43617:SF20">
    <property type="entry name" value="N-ALPHA-ACETYLTRANSFERASE RIMI"/>
    <property type="match status" value="1"/>
</dbReference>
<dbReference type="CDD" id="cd04301">
    <property type="entry name" value="NAT_SF"/>
    <property type="match status" value="1"/>
</dbReference>
<dbReference type="InterPro" id="IPR000182">
    <property type="entry name" value="GNAT_dom"/>
</dbReference>
<feature type="domain" description="N-acetyltransferase" evidence="1">
    <location>
        <begin position="1"/>
        <end position="153"/>
    </location>
</feature>
<dbReference type="SUPFAM" id="SSF55729">
    <property type="entry name" value="Acyl-CoA N-acyltransferases (Nat)"/>
    <property type="match status" value="1"/>
</dbReference>
<evidence type="ECO:0000313" key="2">
    <source>
        <dbReference type="EMBL" id="MBD8022809.1"/>
    </source>
</evidence>
<dbReference type="Gene3D" id="3.40.630.30">
    <property type="match status" value="1"/>
</dbReference>
<dbReference type="EMBL" id="JACSPM010000001">
    <property type="protein sequence ID" value="MBD8022809.1"/>
    <property type="molecule type" value="Genomic_DNA"/>
</dbReference>
<comment type="caution">
    <text evidence="2">The sequence shown here is derived from an EMBL/GenBank/DDBJ whole genome shotgun (WGS) entry which is preliminary data.</text>
</comment>
<keyword evidence="3" id="KW-1185">Reference proteome</keyword>
<dbReference type="InterPro" id="IPR016181">
    <property type="entry name" value="Acyl_CoA_acyltransferase"/>
</dbReference>
<dbReference type="Proteomes" id="UP000602532">
    <property type="component" value="Unassembled WGS sequence"/>
</dbReference>
<dbReference type="PANTHER" id="PTHR43617">
    <property type="entry name" value="L-AMINO ACID N-ACETYLTRANSFERASE"/>
    <property type="match status" value="1"/>
</dbReference>
<name>A0ABR8X0N5_9MICO</name>
<dbReference type="InterPro" id="IPR050276">
    <property type="entry name" value="MshD_Acetyltransferase"/>
</dbReference>
<accession>A0ABR8X0N5</accession>
<protein>
    <submittedName>
        <fullName evidence="2">GNAT family N-acetyltransferase</fullName>
    </submittedName>
</protein>
<gene>
    <name evidence="2" type="ORF">H9622_04290</name>
</gene>
<reference evidence="2 3" key="1">
    <citation type="submission" date="2020-08" db="EMBL/GenBank/DDBJ databases">
        <title>A Genomic Blueprint of the Chicken Gut Microbiome.</title>
        <authorList>
            <person name="Gilroy R."/>
            <person name="Ravi A."/>
            <person name="Getino M."/>
            <person name="Pursley I."/>
            <person name="Horton D.L."/>
            <person name="Alikhan N.-F."/>
            <person name="Baker D."/>
            <person name="Gharbi K."/>
            <person name="Hall N."/>
            <person name="Watson M."/>
            <person name="Adriaenssens E.M."/>
            <person name="Foster-Nyarko E."/>
            <person name="Jarju S."/>
            <person name="Secka A."/>
            <person name="Antonio M."/>
            <person name="Oren A."/>
            <person name="Chaudhuri R."/>
            <person name="La Ragione R.M."/>
            <person name="Hildebrand F."/>
            <person name="Pallen M.J."/>
        </authorList>
    </citation>
    <scope>NUCLEOTIDE SEQUENCE [LARGE SCALE GENOMIC DNA]</scope>
    <source>
        <strain evidence="2 3">Sa1CUA4</strain>
    </source>
</reference>
<dbReference type="Pfam" id="PF00583">
    <property type="entry name" value="Acetyltransf_1"/>
    <property type="match status" value="1"/>
</dbReference>
<sequence>MTESDVAAVAELKEQWAALPEPAAPDQRRRFAETLASWIERRGASLIARVADHEAELVGMAWLVAFERVPNIDQTVRLTGDIQSVYVAPAFRGAGVGSALVASLLEAADTRGIERITVSANHAAAPLYERLGFRPGEFLFERRRPSSTGLSSP</sequence>
<evidence type="ECO:0000313" key="3">
    <source>
        <dbReference type="Proteomes" id="UP000602532"/>
    </source>
</evidence>
<organism evidence="2 3">
    <name type="scientific">Microbacterium gallinarum</name>
    <dbReference type="NCBI Taxonomy" id="2762209"/>
    <lineage>
        <taxon>Bacteria</taxon>
        <taxon>Bacillati</taxon>
        <taxon>Actinomycetota</taxon>
        <taxon>Actinomycetes</taxon>
        <taxon>Micrococcales</taxon>
        <taxon>Microbacteriaceae</taxon>
        <taxon>Microbacterium</taxon>
    </lineage>
</organism>
<proteinExistence type="predicted"/>
<evidence type="ECO:0000259" key="1">
    <source>
        <dbReference type="PROSITE" id="PS51186"/>
    </source>
</evidence>